<sequence>MRRGEALDRTHVAAARQRLGADRLGQLAQPVRRLVDGRALVLAPGLREELDALVRRCRRREALWDGLGETLSATRSAGVRALFAGESGTGKTLAASYLATALGAPLWRCDIAAVMNKYVGESEKNLGALLEEAEARDVVLLFDEADALFGRRSEGKESGERYANMLTNFLLTRIEAHAGIVVLTTNSRLRLDGAFMRRLDMVLTFPAASFAERLALWRSHLGARAPGEEALRLLAGWCEFSGGSIRNVVLAGAALAEDGAPIGLPALLPGLEREYRKLGRAMPAELERLALDGTAPRRDGPPDAPPAMTEGAA</sequence>
<dbReference type="CDD" id="cd19481">
    <property type="entry name" value="RecA-like_protease"/>
    <property type="match status" value="1"/>
</dbReference>
<reference evidence="6 7" key="1">
    <citation type="journal article" date="2020" name="Microorganisms">
        <title>Osmotic Adaptation and Compatible Solute Biosynthesis of Phototrophic Bacteria as Revealed from Genome Analyses.</title>
        <authorList>
            <person name="Imhoff J.F."/>
            <person name="Rahn T."/>
            <person name="Kunzel S."/>
            <person name="Keller A."/>
            <person name="Neulinger S.C."/>
        </authorList>
    </citation>
    <scope>NUCLEOTIDE SEQUENCE [LARGE SCALE GENOMIC DNA]</scope>
    <source>
        <strain evidence="6 7">DSM 15382</strain>
    </source>
</reference>
<keyword evidence="3" id="KW-0067">ATP-binding</keyword>
<evidence type="ECO:0000313" key="7">
    <source>
        <dbReference type="Proteomes" id="UP000697995"/>
    </source>
</evidence>
<feature type="region of interest" description="Disordered" evidence="4">
    <location>
        <begin position="289"/>
        <end position="313"/>
    </location>
</feature>
<evidence type="ECO:0000256" key="4">
    <source>
        <dbReference type="SAM" id="MobiDB-lite"/>
    </source>
</evidence>
<dbReference type="PANTHER" id="PTHR23073">
    <property type="entry name" value="26S PROTEASOME REGULATORY SUBUNIT"/>
    <property type="match status" value="1"/>
</dbReference>
<evidence type="ECO:0000256" key="2">
    <source>
        <dbReference type="ARBA" id="ARBA00022741"/>
    </source>
</evidence>
<protein>
    <recommendedName>
        <fullName evidence="5">AAA+ ATPase domain-containing protein</fullName>
    </recommendedName>
</protein>
<dbReference type="SMART" id="SM00382">
    <property type="entry name" value="AAA"/>
    <property type="match status" value="1"/>
</dbReference>
<dbReference type="Pfam" id="PF00004">
    <property type="entry name" value="AAA"/>
    <property type="match status" value="1"/>
</dbReference>
<evidence type="ECO:0000259" key="5">
    <source>
        <dbReference type="SMART" id="SM00382"/>
    </source>
</evidence>
<feature type="domain" description="AAA+ ATPase" evidence="5">
    <location>
        <begin position="77"/>
        <end position="209"/>
    </location>
</feature>
<comment type="caution">
    <text evidence="6">The sequence shown here is derived from an EMBL/GenBank/DDBJ whole genome shotgun (WGS) entry which is preliminary data.</text>
</comment>
<keyword evidence="2" id="KW-0547">Nucleotide-binding</keyword>
<organism evidence="6 7">
    <name type="scientific">Paracraurococcus ruber</name>
    <dbReference type="NCBI Taxonomy" id="77675"/>
    <lineage>
        <taxon>Bacteria</taxon>
        <taxon>Pseudomonadati</taxon>
        <taxon>Pseudomonadota</taxon>
        <taxon>Alphaproteobacteria</taxon>
        <taxon>Acetobacterales</taxon>
        <taxon>Roseomonadaceae</taxon>
        <taxon>Paracraurococcus</taxon>
    </lineage>
</organism>
<evidence type="ECO:0000313" key="6">
    <source>
        <dbReference type="EMBL" id="MBK1662743.1"/>
    </source>
</evidence>
<evidence type="ECO:0000256" key="1">
    <source>
        <dbReference type="ARBA" id="ARBA00006914"/>
    </source>
</evidence>
<dbReference type="Proteomes" id="UP000697995">
    <property type="component" value="Unassembled WGS sequence"/>
</dbReference>
<keyword evidence="7" id="KW-1185">Reference proteome</keyword>
<dbReference type="InterPro" id="IPR050221">
    <property type="entry name" value="26S_Proteasome_ATPase"/>
</dbReference>
<dbReference type="InterPro" id="IPR003959">
    <property type="entry name" value="ATPase_AAA_core"/>
</dbReference>
<dbReference type="SUPFAM" id="SSF52540">
    <property type="entry name" value="P-loop containing nucleoside triphosphate hydrolases"/>
    <property type="match status" value="1"/>
</dbReference>
<gene>
    <name evidence="6" type="ORF">CKO45_31725</name>
</gene>
<dbReference type="EMBL" id="NRSG01000723">
    <property type="protein sequence ID" value="MBK1662743.1"/>
    <property type="molecule type" value="Genomic_DNA"/>
</dbReference>
<dbReference type="Gene3D" id="3.40.50.300">
    <property type="entry name" value="P-loop containing nucleotide triphosphate hydrolases"/>
    <property type="match status" value="1"/>
</dbReference>
<comment type="similarity">
    <text evidence="1">Belongs to the AAA ATPase family.</text>
</comment>
<dbReference type="InterPro" id="IPR003593">
    <property type="entry name" value="AAA+_ATPase"/>
</dbReference>
<proteinExistence type="inferred from homology"/>
<evidence type="ECO:0000256" key="3">
    <source>
        <dbReference type="ARBA" id="ARBA00022840"/>
    </source>
</evidence>
<name>A0ABS1D7N6_9PROT</name>
<accession>A0ABS1D7N6</accession>
<dbReference type="InterPro" id="IPR027417">
    <property type="entry name" value="P-loop_NTPase"/>
</dbReference>
<feature type="compositionally biased region" description="Basic and acidic residues" evidence="4">
    <location>
        <begin position="289"/>
        <end position="301"/>
    </location>
</feature>